<dbReference type="AlphaFoldDB" id="A0A8P4KNF8"/>
<dbReference type="Ensembl" id="ENSDLAT00005082647.1">
    <property type="protein sequence ID" value="ENSDLAP00005080684.1"/>
    <property type="gene ID" value="ENSDLAG00005027369.1"/>
</dbReference>
<dbReference type="GO" id="GO:0005743">
    <property type="term" value="C:mitochondrial inner membrane"/>
    <property type="evidence" value="ECO:0007669"/>
    <property type="project" value="TreeGrafter"/>
</dbReference>
<reference evidence="1" key="2">
    <citation type="submission" date="2025-09" db="UniProtKB">
        <authorList>
            <consortium name="Ensembl"/>
        </authorList>
    </citation>
    <scope>IDENTIFICATION</scope>
</reference>
<keyword evidence="2" id="KW-1185">Reference proteome</keyword>
<name>A0A8P4KNF8_DICLA</name>
<organism evidence="1 2">
    <name type="scientific">Dicentrarchus labrax</name>
    <name type="common">European seabass</name>
    <name type="synonym">Morone labrax</name>
    <dbReference type="NCBI Taxonomy" id="13489"/>
    <lineage>
        <taxon>Eukaryota</taxon>
        <taxon>Metazoa</taxon>
        <taxon>Chordata</taxon>
        <taxon>Craniata</taxon>
        <taxon>Vertebrata</taxon>
        <taxon>Euteleostomi</taxon>
        <taxon>Actinopterygii</taxon>
        <taxon>Neopterygii</taxon>
        <taxon>Teleostei</taxon>
        <taxon>Neoteleostei</taxon>
        <taxon>Acanthomorphata</taxon>
        <taxon>Eupercaria</taxon>
        <taxon>Moronidae</taxon>
        <taxon>Dicentrarchus</taxon>
    </lineage>
</organism>
<dbReference type="PANTHER" id="PTHR13333:SF7">
    <property type="entry name" value="M-AAA PROTEASE-INTERACTING PROTEIN 1, MITOCHONDRIAL"/>
    <property type="match status" value="1"/>
</dbReference>
<dbReference type="GO" id="GO:0043022">
    <property type="term" value="F:ribosome binding"/>
    <property type="evidence" value="ECO:0007669"/>
    <property type="project" value="TreeGrafter"/>
</dbReference>
<evidence type="ECO:0000313" key="1">
    <source>
        <dbReference type="Ensembl" id="ENSDLAP00005080684.1"/>
    </source>
</evidence>
<reference evidence="1" key="1">
    <citation type="submission" date="2025-08" db="UniProtKB">
        <authorList>
            <consortium name="Ensembl"/>
        </authorList>
    </citation>
    <scope>IDENTIFICATION</scope>
</reference>
<dbReference type="GeneTree" id="ENSGT00390000004145"/>
<proteinExistence type="predicted"/>
<dbReference type="GO" id="GO:0032979">
    <property type="term" value="P:protein insertion into mitochondrial inner membrane from matrix"/>
    <property type="evidence" value="ECO:0007669"/>
    <property type="project" value="TreeGrafter"/>
</dbReference>
<dbReference type="PANTHER" id="PTHR13333">
    <property type="entry name" value="M-AAA PROTEASE-INTERACTING PROTEIN 1, MITOCHONDRIAL"/>
    <property type="match status" value="1"/>
</dbReference>
<sequence>MQRISGLAACRELGGLAAASPGVCAWRRGRTCSKEPAVPRRWAEVCVRPARPFCGDSGAHGWRQCGRRVVFAGQTHRLYSSQPGSSGGQPGVSVVGIPDPITWIRCRVVMYLIKLYFELDLDSVEFHRGIKQALVHVSSLMSSGRYHRLVGIVSTEVTTLALVVHIGDEVGCGSLTDAQRQQLAVAMDDIVFVLPEDVTVVFDQYGRKFCNVVMRFWLLTTNEGPDDPEGTRIFKVASSEDGGPQKKIVTADWIIWEKCSKVSCVGG</sequence>
<protein>
    <submittedName>
        <fullName evidence="1">Si:dkey-82o10.4</fullName>
    </submittedName>
</protein>
<dbReference type="Proteomes" id="UP000694389">
    <property type="component" value="Unassembled WGS sequence"/>
</dbReference>
<evidence type="ECO:0000313" key="2">
    <source>
        <dbReference type="Proteomes" id="UP000694389"/>
    </source>
</evidence>
<accession>A0A8P4KNF8</accession>